<evidence type="ECO:0000313" key="2">
    <source>
        <dbReference type="EMBL" id="GAI32837.1"/>
    </source>
</evidence>
<feature type="region of interest" description="Disordered" evidence="1">
    <location>
        <begin position="59"/>
        <end position="83"/>
    </location>
</feature>
<comment type="caution">
    <text evidence="2">The sequence shown here is derived from an EMBL/GenBank/DDBJ whole genome shotgun (WGS) entry which is preliminary data.</text>
</comment>
<dbReference type="AlphaFoldDB" id="X1MMF7"/>
<gene>
    <name evidence="2" type="ORF">S06H3_50826</name>
</gene>
<proteinExistence type="predicted"/>
<organism evidence="2">
    <name type="scientific">marine sediment metagenome</name>
    <dbReference type="NCBI Taxonomy" id="412755"/>
    <lineage>
        <taxon>unclassified sequences</taxon>
        <taxon>metagenomes</taxon>
        <taxon>ecological metagenomes</taxon>
    </lineage>
</organism>
<protein>
    <submittedName>
        <fullName evidence="2">Uncharacterized protein</fullName>
    </submittedName>
</protein>
<accession>X1MMF7</accession>
<reference evidence="2" key="1">
    <citation type="journal article" date="2014" name="Front. Microbiol.">
        <title>High frequency of phylogenetically diverse reductive dehalogenase-homologous genes in deep subseafloor sedimentary metagenomes.</title>
        <authorList>
            <person name="Kawai M."/>
            <person name="Futagami T."/>
            <person name="Toyoda A."/>
            <person name="Takaki Y."/>
            <person name="Nishi S."/>
            <person name="Hori S."/>
            <person name="Arai W."/>
            <person name="Tsubouchi T."/>
            <person name="Morono Y."/>
            <person name="Uchiyama I."/>
            <person name="Ito T."/>
            <person name="Fujiyama A."/>
            <person name="Inagaki F."/>
            <person name="Takami H."/>
        </authorList>
    </citation>
    <scope>NUCLEOTIDE SEQUENCE</scope>
    <source>
        <strain evidence="2">Expedition CK06-06</strain>
    </source>
</reference>
<evidence type="ECO:0000256" key="1">
    <source>
        <dbReference type="SAM" id="MobiDB-lite"/>
    </source>
</evidence>
<name>X1MMF7_9ZZZZ</name>
<dbReference type="EMBL" id="BARV01032210">
    <property type="protein sequence ID" value="GAI32837.1"/>
    <property type="molecule type" value="Genomic_DNA"/>
</dbReference>
<sequence length="164" mass="19267">MPYEEVAPALLNALSEIYPDKGKEKTIEWLNDYLREYEQQEQQETVKFVKKFIDELRRDITSSKPRHKPAPPDMAKKKETTPKPILGKVVPKVKIKDFRFKGQKIHVESKLKGMPGDNYFYYLATFNLNDNYVGHIHVKVYNNGERESFSCNDIFVIRELRDKG</sequence>